<evidence type="ECO:0000256" key="1">
    <source>
        <dbReference type="ARBA" id="ARBA00022741"/>
    </source>
</evidence>
<evidence type="ECO:0000313" key="7">
    <source>
        <dbReference type="Proteomes" id="UP000062260"/>
    </source>
</evidence>
<reference evidence="7" key="2">
    <citation type="submission" date="2016-01" db="EMBL/GenBank/DDBJ databases">
        <title>Six Aerococcus type strain genome sequencing and assembly using PacBio and Illumina Hiseq.</title>
        <authorList>
            <person name="Carkaci D."/>
            <person name="Dargis R."/>
            <person name="Nielsen X.C."/>
            <person name="Skovgaard O."/>
            <person name="Fuursted K."/>
            <person name="Christensen J.J."/>
        </authorList>
    </citation>
    <scope>NUCLEOTIDE SEQUENCE [LARGE SCALE GENOMIC DNA]</scope>
    <source>
        <strain evidence="7">CCUG42038B</strain>
    </source>
</reference>
<proteinExistence type="predicted"/>
<dbReference type="GO" id="GO:0005524">
    <property type="term" value="F:ATP binding"/>
    <property type="evidence" value="ECO:0007669"/>
    <property type="project" value="UniProtKB-UniRule"/>
</dbReference>
<reference evidence="6 7" key="1">
    <citation type="journal article" date="2016" name="Genome Announc.">
        <title>Complete Genome Sequences of Aerococcus christensenii CCUG 28831T, Aerococcus sanguinicola CCUG 43001T, Aerococcus urinae CCUG 36881T, Aerococcus urinaeequi CCUG 28094T, Aerococcus urinaehominis CCUG 42038 BT, and Aerococcus viridans CCUG 4311T.</title>
        <authorList>
            <person name="Carkaci D."/>
            <person name="Dargis R."/>
            <person name="Nielsen X.C."/>
            <person name="Skovgaard O."/>
            <person name="Fuursted K."/>
            <person name="Christensen J.J."/>
        </authorList>
    </citation>
    <scope>NUCLEOTIDE SEQUENCE [LARGE SCALE GENOMIC DNA]</scope>
    <source>
        <strain evidence="6 7">CCUG42038B</strain>
    </source>
</reference>
<evidence type="ECO:0000313" key="6">
    <source>
        <dbReference type="EMBL" id="AMB99805.1"/>
    </source>
</evidence>
<dbReference type="InterPro" id="IPR003135">
    <property type="entry name" value="ATP-grasp_carboxylate-amine"/>
</dbReference>
<dbReference type="Gene3D" id="3.30.1490.20">
    <property type="entry name" value="ATP-grasp fold, A domain"/>
    <property type="match status" value="1"/>
</dbReference>
<dbReference type="InterPro" id="IPR011761">
    <property type="entry name" value="ATP-grasp"/>
</dbReference>
<dbReference type="GO" id="GO:0006164">
    <property type="term" value="P:purine nucleotide biosynthetic process"/>
    <property type="evidence" value="ECO:0007669"/>
    <property type="project" value="UniProtKB-KW"/>
</dbReference>
<dbReference type="PROSITE" id="PS50975">
    <property type="entry name" value="ATP_GRASP"/>
    <property type="match status" value="1"/>
</dbReference>
<accession>A0A109RGT4</accession>
<feature type="domain" description="ATP-grasp" evidence="5">
    <location>
        <begin position="154"/>
        <end position="343"/>
    </location>
</feature>
<evidence type="ECO:0000256" key="3">
    <source>
        <dbReference type="ARBA" id="ARBA00022840"/>
    </source>
</evidence>
<dbReference type="SUPFAM" id="SSF56059">
    <property type="entry name" value="Glutathione synthetase ATP-binding domain-like"/>
    <property type="match status" value="1"/>
</dbReference>
<gene>
    <name evidence="6" type="ORF">AWM75_07435</name>
</gene>
<keyword evidence="2" id="KW-0658">Purine biosynthesis</keyword>
<dbReference type="GO" id="GO:0046872">
    <property type="term" value="F:metal ion binding"/>
    <property type="evidence" value="ECO:0007669"/>
    <property type="project" value="InterPro"/>
</dbReference>
<keyword evidence="3 4" id="KW-0067">ATP-binding</keyword>
<dbReference type="Proteomes" id="UP000062260">
    <property type="component" value="Chromosome"/>
</dbReference>
<evidence type="ECO:0000256" key="4">
    <source>
        <dbReference type="PROSITE-ProRule" id="PRU00409"/>
    </source>
</evidence>
<name>A0A109RGT4_9LACT</name>
<dbReference type="InterPro" id="IPR013815">
    <property type="entry name" value="ATP_grasp_subdomain_1"/>
</dbReference>
<dbReference type="Gene3D" id="3.40.50.20">
    <property type="match status" value="1"/>
</dbReference>
<sequence length="410" mass="46529">MPTEDFGALMPARFNCKKKPAMVVLAYINTILKELLAVNYLILAPNQPANSREYVRRLADHQVQVLAIGDCQYDQLDGHLKSHLTEYYYVPSLADQEAVVRGLAFFIHKYGLIDRVTSFSPAYQELAAHLRQQFNIEGAKPREMGRVTNKSHMKQFFEKAFVPVAKGQAIKTKRQLTSAAKKLDFPLIAKPDAGYDLAQIYYLADQDDLDQFAETWDLTPYLLEEACDFDQLVQVIGMVDDQGQVAFAAAVTSPKGLRESQSQGGEFAFTILPEMDDLLVAHVDKIVKQFKFKHTMFSLEFLQTGDKYLALVFQLGNPMPILADLVNYSFDMDSYDYFARLEAQTGDLDQPEFKEAVYLYQRPLNGNYRYDDSEIRDLYPETALAYQVADGQESFLIKEEAGETIFAPAE</sequence>
<protein>
    <recommendedName>
        <fullName evidence="5">ATP-grasp domain-containing protein</fullName>
    </recommendedName>
</protein>
<dbReference type="Pfam" id="PF02222">
    <property type="entry name" value="ATP-grasp"/>
    <property type="match status" value="1"/>
</dbReference>
<evidence type="ECO:0000256" key="2">
    <source>
        <dbReference type="ARBA" id="ARBA00022755"/>
    </source>
</evidence>
<dbReference type="EMBL" id="CP014163">
    <property type="protein sequence ID" value="AMB99805.1"/>
    <property type="molecule type" value="Genomic_DNA"/>
</dbReference>
<evidence type="ECO:0000259" key="5">
    <source>
        <dbReference type="PROSITE" id="PS50975"/>
    </source>
</evidence>
<keyword evidence="1 4" id="KW-0547">Nucleotide-binding</keyword>
<dbReference type="STRING" id="128944.AWM75_07435"/>
<dbReference type="AlphaFoldDB" id="A0A109RGT4"/>
<organism evidence="6 7">
    <name type="scientific">Aerococcus urinaehominis</name>
    <dbReference type="NCBI Taxonomy" id="128944"/>
    <lineage>
        <taxon>Bacteria</taxon>
        <taxon>Bacillati</taxon>
        <taxon>Bacillota</taxon>
        <taxon>Bacilli</taxon>
        <taxon>Lactobacillales</taxon>
        <taxon>Aerococcaceae</taxon>
        <taxon>Aerococcus</taxon>
    </lineage>
</organism>
<keyword evidence="7" id="KW-1185">Reference proteome</keyword>
<dbReference type="KEGG" id="auh:AWM75_07435"/>